<keyword evidence="6 13" id="KW-0479">Metal-binding</keyword>
<protein>
    <recommendedName>
        <fullName evidence="18">Cytochrome P450</fullName>
    </recommendedName>
</protein>
<dbReference type="GO" id="GO:0004497">
    <property type="term" value="F:monooxygenase activity"/>
    <property type="evidence" value="ECO:0007669"/>
    <property type="project" value="UniProtKB-KW"/>
</dbReference>
<evidence type="ECO:0000256" key="11">
    <source>
        <dbReference type="ARBA" id="ARBA00023033"/>
    </source>
</evidence>
<keyword evidence="9" id="KW-0560">Oxidoreductase</keyword>
<evidence type="ECO:0000256" key="4">
    <source>
        <dbReference type="ARBA" id="ARBA00010617"/>
    </source>
</evidence>
<comment type="caution">
    <text evidence="16">The sequence shown here is derived from an EMBL/GenBank/DDBJ whole genome shotgun (WGS) entry which is preliminary data.</text>
</comment>
<evidence type="ECO:0000256" key="3">
    <source>
        <dbReference type="ARBA" id="ARBA00004406"/>
    </source>
</evidence>
<accession>A0A833VNX9</accession>
<keyword evidence="11" id="KW-0503">Monooxygenase</keyword>
<evidence type="ECO:0008006" key="18">
    <source>
        <dbReference type="Google" id="ProtNLM"/>
    </source>
</evidence>
<evidence type="ECO:0000256" key="12">
    <source>
        <dbReference type="ARBA" id="ARBA00023136"/>
    </source>
</evidence>
<reference evidence="16" key="1">
    <citation type="submission" date="2019-11" db="EMBL/GenBank/DDBJ databases">
        <title>The nuclear and mitochondrial genomes of Frieseomelitta varia - a highly eusocial stingless bee (Meliponini) with a permanently sterile worker caste.</title>
        <authorList>
            <person name="Freitas F.C.P."/>
            <person name="Lourenco A.P."/>
            <person name="Nunes F.M.F."/>
            <person name="Paschoal A.R."/>
            <person name="Abreu F.C.P."/>
            <person name="Barbin F.O."/>
            <person name="Bataglia L."/>
            <person name="Cardoso-Junior C.A.M."/>
            <person name="Cervoni M.S."/>
            <person name="Silva S.R."/>
            <person name="Dalarmi F."/>
            <person name="Del Lama M.A."/>
            <person name="Depintor T.S."/>
            <person name="Ferreira K.M."/>
            <person name="Goria P.S."/>
            <person name="Jaskot M.C."/>
            <person name="Lago D.C."/>
            <person name="Luna-Lucena D."/>
            <person name="Moda L.M."/>
            <person name="Nascimento L."/>
            <person name="Pedrino M."/>
            <person name="Rabico F.O."/>
            <person name="Sanches F.C."/>
            <person name="Santos D.E."/>
            <person name="Santos C.G."/>
            <person name="Vieira J."/>
            <person name="Lopes T.F."/>
            <person name="Barchuk A.R."/>
            <person name="Hartfelder K."/>
            <person name="Simoes Z.L.P."/>
            <person name="Bitondi M.M.G."/>
            <person name="Pinheiro D.G."/>
        </authorList>
    </citation>
    <scope>NUCLEOTIDE SEQUENCE</scope>
    <source>
        <strain evidence="16">USP_RPSP 00005682</strain>
        <tissue evidence="16">Whole individual</tissue>
    </source>
</reference>
<dbReference type="InterPro" id="IPR019144">
    <property type="entry name" value="Membralin"/>
</dbReference>
<dbReference type="PROSITE" id="PS00086">
    <property type="entry name" value="CYTOCHROME_P450"/>
    <property type="match status" value="1"/>
</dbReference>
<feature type="compositionally biased region" description="Polar residues" evidence="14">
    <location>
        <begin position="10"/>
        <end position="32"/>
    </location>
</feature>
<evidence type="ECO:0000313" key="16">
    <source>
        <dbReference type="EMBL" id="KAF3426311.1"/>
    </source>
</evidence>
<keyword evidence="5 13" id="KW-0349">Heme</keyword>
<keyword evidence="17" id="KW-1185">Reference proteome</keyword>
<evidence type="ECO:0000256" key="10">
    <source>
        <dbReference type="ARBA" id="ARBA00023004"/>
    </source>
</evidence>
<dbReference type="SUPFAM" id="SSF48264">
    <property type="entry name" value="Cytochrome P450"/>
    <property type="match status" value="1"/>
</dbReference>
<gene>
    <name evidence="16" type="ORF">E2986_11398</name>
</gene>
<evidence type="ECO:0000256" key="1">
    <source>
        <dbReference type="ARBA" id="ARBA00001971"/>
    </source>
</evidence>
<dbReference type="GO" id="GO:0016705">
    <property type="term" value="F:oxidoreductase activity, acting on paired donors, with incorporation or reduction of molecular oxygen"/>
    <property type="evidence" value="ECO:0007669"/>
    <property type="project" value="InterPro"/>
</dbReference>
<dbReference type="PANTHER" id="PTHR24292">
    <property type="entry name" value="CYTOCHROME P450"/>
    <property type="match status" value="1"/>
</dbReference>
<feature type="binding site" description="axial binding residue" evidence="13">
    <location>
        <position position="852"/>
    </location>
    <ligand>
        <name>heme</name>
        <dbReference type="ChEBI" id="CHEBI:30413"/>
    </ligand>
    <ligandPart>
        <name>Fe</name>
        <dbReference type="ChEBI" id="CHEBI:18248"/>
    </ligandPart>
</feature>
<name>A0A833VNX9_9HYME</name>
<dbReference type="AlphaFoldDB" id="A0A833VNX9"/>
<evidence type="ECO:0000256" key="14">
    <source>
        <dbReference type="SAM" id="MobiDB-lite"/>
    </source>
</evidence>
<evidence type="ECO:0000256" key="2">
    <source>
        <dbReference type="ARBA" id="ARBA00004174"/>
    </source>
</evidence>
<keyword evidence="12 15" id="KW-0472">Membrane</keyword>
<dbReference type="Pfam" id="PF00067">
    <property type="entry name" value="p450"/>
    <property type="match status" value="1"/>
</dbReference>
<evidence type="ECO:0000256" key="9">
    <source>
        <dbReference type="ARBA" id="ARBA00023002"/>
    </source>
</evidence>
<evidence type="ECO:0000256" key="6">
    <source>
        <dbReference type="ARBA" id="ARBA00022723"/>
    </source>
</evidence>
<dbReference type="Gene3D" id="1.10.630.10">
    <property type="entry name" value="Cytochrome P450"/>
    <property type="match status" value="1"/>
</dbReference>
<evidence type="ECO:0000256" key="8">
    <source>
        <dbReference type="ARBA" id="ARBA00022848"/>
    </source>
</evidence>
<dbReference type="GO" id="GO:0020037">
    <property type="term" value="F:heme binding"/>
    <property type="evidence" value="ECO:0007669"/>
    <property type="project" value="InterPro"/>
</dbReference>
<evidence type="ECO:0000256" key="5">
    <source>
        <dbReference type="ARBA" id="ARBA00022617"/>
    </source>
</evidence>
<keyword evidence="15" id="KW-0812">Transmembrane</keyword>
<dbReference type="GO" id="GO:0005506">
    <property type="term" value="F:iron ion binding"/>
    <property type="evidence" value="ECO:0007669"/>
    <property type="project" value="InterPro"/>
</dbReference>
<dbReference type="FunFam" id="1.10.630.10:FF:000042">
    <property type="entry name" value="Cytochrome P450"/>
    <property type="match status" value="1"/>
</dbReference>
<evidence type="ECO:0000313" key="17">
    <source>
        <dbReference type="Proteomes" id="UP000655588"/>
    </source>
</evidence>
<keyword evidence="8" id="KW-0492">Microsome</keyword>
<dbReference type="InterPro" id="IPR036396">
    <property type="entry name" value="Cyt_P450_sf"/>
</dbReference>
<evidence type="ECO:0000256" key="7">
    <source>
        <dbReference type="ARBA" id="ARBA00022824"/>
    </source>
</evidence>
<keyword evidence="15" id="KW-1133">Transmembrane helix</keyword>
<comment type="subcellular location">
    <subcellularLocation>
        <location evidence="3">Endoplasmic reticulum membrane</location>
        <topology evidence="3">Peripheral membrane protein</topology>
    </subcellularLocation>
    <subcellularLocation>
        <location evidence="2">Microsome membrane</location>
        <topology evidence="2">Peripheral membrane protein</topology>
    </subcellularLocation>
</comment>
<dbReference type="InterPro" id="IPR002401">
    <property type="entry name" value="Cyt_P450_E_grp-I"/>
</dbReference>
<dbReference type="PANTHER" id="PTHR24292:SF54">
    <property type="entry name" value="CYP9F3-RELATED"/>
    <property type="match status" value="1"/>
</dbReference>
<evidence type="ECO:0000256" key="13">
    <source>
        <dbReference type="PIRSR" id="PIRSR602401-1"/>
    </source>
</evidence>
<organism evidence="16 17">
    <name type="scientific">Frieseomelitta varia</name>
    <dbReference type="NCBI Taxonomy" id="561572"/>
    <lineage>
        <taxon>Eukaryota</taxon>
        <taxon>Metazoa</taxon>
        <taxon>Ecdysozoa</taxon>
        <taxon>Arthropoda</taxon>
        <taxon>Hexapoda</taxon>
        <taxon>Insecta</taxon>
        <taxon>Pterygota</taxon>
        <taxon>Neoptera</taxon>
        <taxon>Endopterygota</taxon>
        <taxon>Hymenoptera</taxon>
        <taxon>Apocrita</taxon>
        <taxon>Aculeata</taxon>
        <taxon>Apoidea</taxon>
        <taxon>Anthophila</taxon>
        <taxon>Apidae</taxon>
        <taxon>Frieseomelitta</taxon>
    </lineage>
</organism>
<keyword evidence="10 13" id="KW-0408">Iron</keyword>
<dbReference type="EMBL" id="WNWW01000330">
    <property type="protein sequence ID" value="KAF3426311.1"/>
    <property type="molecule type" value="Genomic_DNA"/>
</dbReference>
<dbReference type="InterPro" id="IPR017972">
    <property type="entry name" value="Cyt_P450_CS"/>
</dbReference>
<dbReference type="Pfam" id="PF09746">
    <property type="entry name" value="Membralin"/>
    <property type="match status" value="2"/>
</dbReference>
<dbReference type="InterPro" id="IPR050476">
    <property type="entry name" value="Insect_CytP450_Detox"/>
</dbReference>
<dbReference type="Proteomes" id="UP000655588">
    <property type="component" value="Unassembled WGS sequence"/>
</dbReference>
<keyword evidence="7" id="KW-0256">Endoplasmic reticulum</keyword>
<dbReference type="PRINTS" id="PR00385">
    <property type="entry name" value="P450"/>
</dbReference>
<dbReference type="CDD" id="cd11056">
    <property type="entry name" value="CYP6-like"/>
    <property type="match status" value="1"/>
</dbReference>
<comment type="cofactor">
    <cofactor evidence="1 13">
        <name>heme</name>
        <dbReference type="ChEBI" id="CHEBI:30413"/>
    </cofactor>
</comment>
<dbReference type="PRINTS" id="PR00463">
    <property type="entry name" value="EP450I"/>
</dbReference>
<feature type="transmembrane region" description="Helical" evidence="15">
    <location>
        <begin position="403"/>
        <end position="425"/>
    </location>
</feature>
<proteinExistence type="inferred from homology"/>
<evidence type="ECO:0000256" key="15">
    <source>
        <dbReference type="SAM" id="Phobius"/>
    </source>
</evidence>
<feature type="transmembrane region" description="Helical" evidence="15">
    <location>
        <begin position="80"/>
        <end position="103"/>
    </location>
</feature>
<dbReference type="GO" id="GO:0005789">
    <property type="term" value="C:endoplasmic reticulum membrane"/>
    <property type="evidence" value="ECO:0007669"/>
    <property type="project" value="UniProtKB-SubCell"/>
</dbReference>
<feature type="region of interest" description="Disordered" evidence="14">
    <location>
        <begin position="1"/>
        <end position="48"/>
    </location>
</feature>
<sequence length="1059" mass="122173">MPQVDGATIPITNNQNSAAVHNRNTSSSTESALNNNNMNTTRNNNNQNPLVNVRDRLFHALFIRAALTYARTFPRPVRRFIEFIVLLKAIAAFFVLAYIHIVFSRAPTNCLEHIRDDWPRDGILRVEILRNGGEDYNIEKSYAKEEKLRQEKVDDLTSALGILTRDGFINIEPSAVDEERDITNASNEENHDSLILSEKEIVRSATISGDRQDPNLSITNTTTSPSLFTKFWNGMNIDSKEVSNEKILTNAGNNTVVQDTNKSNKEDVQPLKDPNSEVRTGDGYIVEYSLEYGFLRLSPVARQRLNIPVKIVTLDPVNDKCFGDDFSRLILDELLGYDDLLMASIKTLAEHEDNQGFLRNVVTGEHYRFVNMWMARTTYVAAFFIIPFRFRCYCDTRITRSSFSLLLFISLVVICTAKLISLVYLQLTYWKKNKVPYVRARPIFGTLWKVYLRRITFPDYCKFVYNYYPNVRYVGVMDFATPTVIVRDPKLISEMFVKNFKHFPNHRSFVSEEMDPIFGRNVFSLNDDRWREMRNTLSPFFTGNKMRYMFELVSKCSNNFVDYLYEHSEFHSAVELKDIFTRYSNDVIATAAFGIEVNSLKDPDNEFYKRGLDVSSLFGGTLRFMKFLLFRLSPRLTRAAGVTFLSRATARFFWNVISETVTAREKRGIVRPDMIHLMMQAKDSKKPGSSCMTIDDIVAQAFIFFLAGFDTVSTLMCHVVYELALHQDVQQKLREEIDGCLKAGNGKISYEAMSNMEYIEMVISEALRMHPPTLIVDRVCAKKFELPSAAPGYQTATVYPNNNVWIPVIAIHHDPKYFPEPERFDPERFNKENKNNIDPHAYIPFGVGPRKCIGNRFALMETKLLIIHLLAKFVIKPNERTKIPIVYKKVDFTLASKDGFCVTLEKRNYWEKMARSSRWDSYSRVACFFPIIERSFLQLFISRTRGIMDFSMPVVVIQGPEMIRVKNFEHFPDLDLLQMLEFNLTVTFPAASLLTVLLALVGMEAIMSEFFNDTTTAFYIILIVWIADQYDSICCHTPVTKRHWLRSKRSRSQFGKKTL</sequence>
<feature type="compositionally biased region" description="Low complexity" evidence="14">
    <location>
        <begin position="33"/>
        <end position="48"/>
    </location>
</feature>
<comment type="similarity">
    <text evidence="4">Belongs to the cytochrome P450 family.</text>
</comment>
<dbReference type="InterPro" id="IPR001128">
    <property type="entry name" value="Cyt_P450"/>
</dbReference>